<evidence type="ECO:0000313" key="1">
    <source>
        <dbReference type="EMBL" id="CAG8747901.1"/>
    </source>
</evidence>
<proteinExistence type="predicted"/>
<keyword evidence="2" id="KW-1185">Reference proteome</keyword>
<feature type="non-terminal residue" evidence="1">
    <location>
        <position position="181"/>
    </location>
</feature>
<organism evidence="1 2">
    <name type="scientific">Dentiscutata heterogama</name>
    <dbReference type="NCBI Taxonomy" id="1316150"/>
    <lineage>
        <taxon>Eukaryota</taxon>
        <taxon>Fungi</taxon>
        <taxon>Fungi incertae sedis</taxon>
        <taxon>Mucoromycota</taxon>
        <taxon>Glomeromycotina</taxon>
        <taxon>Glomeromycetes</taxon>
        <taxon>Diversisporales</taxon>
        <taxon>Gigasporaceae</taxon>
        <taxon>Dentiscutata</taxon>
    </lineage>
</organism>
<accession>A0ACA9QD58</accession>
<reference evidence="1" key="1">
    <citation type="submission" date="2021-06" db="EMBL/GenBank/DDBJ databases">
        <authorList>
            <person name="Kallberg Y."/>
            <person name="Tangrot J."/>
            <person name="Rosling A."/>
        </authorList>
    </citation>
    <scope>NUCLEOTIDE SEQUENCE</scope>
    <source>
        <strain evidence="1">IL203A</strain>
    </source>
</reference>
<sequence length="181" mass="21301">NKNLTFLVRLLQISHMDNMLDISDVEEFQYDQVDPEFEQESEAESLVDESIDEEEKIPETACFTSWFHVKTIIHFNIPVEYLSNSPEGVATIFHIADWANPNHIQYSMEGSEVHLVKKSLYFGNIQVYKEEYDYIRIKICQFIDLSLTSIEHNNVNVESSLWKKITENHNQDIDFKKTNTY</sequence>
<dbReference type="EMBL" id="CAJVPU010044557">
    <property type="protein sequence ID" value="CAG8747901.1"/>
    <property type="molecule type" value="Genomic_DNA"/>
</dbReference>
<feature type="non-terminal residue" evidence="1">
    <location>
        <position position="1"/>
    </location>
</feature>
<dbReference type="Proteomes" id="UP000789702">
    <property type="component" value="Unassembled WGS sequence"/>
</dbReference>
<comment type="caution">
    <text evidence="1">The sequence shown here is derived from an EMBL/GenBank/DDBJ whole genome shotgun (WGS) entry which is preliminary data.</text>
</comment>
<protein>
    <submittedName>
        <fullName evidence="1">13536_t:CDS:1</fullName>
    </submittedName>
</protein>
<gene>
    <name evidence="1" type="ORF">DHETER_LOCUS14455</name>
</gene>
<evidence type="ECO:0000313" key="2">
    <source>
        <dbReference type="Proteomes" id="UP000789702"/>
    </source>
</evidence>
<name>A0ACA9QD58_9GLOM</name>